<organism evidence="1 2">
    <name type="scientific">Coccomyxa subellipsoidea</name>
    <dbReference type="NCBI Taxonomy" id="248742"/>
    <lineage>
        <taxon>Eukaryota</taxon>
        <taxon>Viridiplantae</taxon>
        <taxon>Chlorophyta</taxon>
        <taxon>core chlorophytes</taxon>
        <taxon>Trebouxiophyceae</taxon>
        <taxon>Trebouxiophyceae incertae sedis</taxon>
        <taxon>Coccomyxaceae</taxon>
        <taxon>Coccomyxa</taxon>
    </lineage>
</organism>
<name>A0ABR2YM21_9CHLO</name>
<gene>
    <name evidence="1" type="ORF">WJX75_001968</name>
</gene>
<dbReference type="PANTHER" id="PTHR21521">
    <property type="entry name" value="AMUN, ISOFORM A"/>
    <property type="match status" value="1"/>
</dbReference>
<keyword evidence="2" id="KW-1185">Reference proteome</keyword>
<accession>A0ABR2YM21</accession>
<protein>
    <submittedName>
        <fullName evidence="1">Uncharacterized protein</fullName>
    </submittedName>
</protein>
<proteinExistence type="predicted"/>
<dbReference type="PANTHER" id="PTHR21521:SF0">
    <property type="entry name" value="AMUN, ISOFORM A"/>
    <property type="match status" value="1"/>
</dbReference>
<dbReference type="Proteomes" id="UP001491310">
    <property type="component" value="Unassembled WGS sequence"/>
</dbReference>
<evidence type="ECO:0000313" key="1">
    <source>
        <dbReference type="EMBL" id="KAK9908039.1"/>
    </source>
</evidence>
<sequence>MVSVLWKSDDPQPWLEHLEAAKERLQAIQDDKLIELEEWFWEHLPDQIQDRSPPQIHGEELVKLMEWKLKRGKWRPKLLDYAKSAKEEDVRESSQAAFEAAGKITDEPDADADVDGEAIRDALRPLTELKGVGPATASAILTAFSPHIPFMSDEAMAAALTGPKQYTPARYLDFAHALRLKAHKLTTELGRTFSAQDVEKALWSEALGQKPQKKAAGKRKR</sequence>
<comment type="caution">
    <text evidence="1">The sequence shown here is derived from an EMBL/GenBank/DDBJ whole genome shotgun (WGS) entry which is preliminary data.</text>
</comment>
<evidence type="ECO:0000313" key="2">
    <source>
        <dbReference type="Proteomes" id="UP001491310"/>
    </source>
</evidence>
<reference evidence="1 2" key="1">
    <citation type="journal article" date="2024" name="Nat. Commun.">
        <title>Phylogenomics reveals the evolutionary origins of lichenization in chlorophyte algae.</title>
        <authorList>
            <person name="Puginier C."/>
            <person name="Libourel C."/>
            <person name="Otte J."/>
            <person name="Skaloud P."/>
            <person name="Haon M."/>
            <person name="Grisel S."/>
            <person name="Petersen M."/>
            <person name="Berrin J.G."/>
            <person name="Delaux P.M."/>
            <person name="Dal Grande F."/>
            <person name="Keller J."/>
        </authorList>
    </citation>
    <scope>NUCLEOTIDE SEQUENCE [LARGE SCALE GENOMIC DNA]</scope>
    <source>
        <strain evidence="1 2">SAG 216-7</strain>
    </source>
</reference>
<dbReference type="EMBL" id="JALJOT010000008">
    <property type="protein sequence ID" value="KAK9908039.1"/>
    <property type="molecule type" value="Genomic_DNA"/>
</dbReference>